<proteinExistence type="predicted"/>
<dbReference type="EMBL" id="AP022591">
    <property type="protein sequence ID" value="BBY43116.1"/>
    <property type="molecule type" value="Genomic_DNA"/>
</dbReference>
<dbReference type="STRING" id="1249101.BST21_01220"/>
<evidence type="ECO:0000313" key="2">
    <source>
        <dbReference type="Proteomes" id="UP000466431"/>
    </source>
</evidence>
<evidence type="ECO:0000313" key="1">
    <source>
        <dbReference type="EMBL" id="BBY43116.1"/>
    </source>
</evidence>
<dbReference type="Proteomes" id="UP000466431">
    <property type="component" value="Chromosome"/>
</dbReference>
<keyword evidence="2" id="KW-1185">Reference proteome</keyword>
<name>A0A1X0C2T2_MYCCF</name>
<dbReference type="RefSeq" id="WP_067224948.1">
    <property type="nucleotide sequence ID" value="NZ_AP022591.1"/>
</dbReference>
<organism evidence="1 2">
    <name type="scientific">Mycolicibacterium celeriflavum</name>
    <name type="common">Mycobacterium celeriflavum</name>
    <dbReference type="NCBI Taxonomy" id="1249101"/>
    <lineage>
        <taxon>Bacteria</taxon>
        <taxon>Bacillati</taxon>
        <taxon>Actinomycetota</taxon>
        <taxon>Actinomycetes</taxon>
        <taxon>Mycobacteriales</taxon>
        <taxon>Mycobacteriaceae</taxon>
        <taxon>Mycolicibacterium</taxon>
    </lineage>
</organism>
<accession>A0A1X0C2T2</accession>
<dbReference type="AlphaFoldDB" id="A0A1X0C2T2"/>
<gene>
    <name evidence="1" type="ORF">MCEL_14110</name>
</gene>
<reference evidence="1 2" key="1">
    <citation type="journal article" date="2019" name="Emerg. Microbes Infect.">
        <title>Comprehensive subspecies identification of 175 nontuberculous mycobacteria species based on 7547 genomic profiles.</title>
        <authorList>
            <person name="Matsumoto Y."/>
            <person name="Kinjo T."/>
            <person name="Motooka D."/>
            <person name="Nabeya D."/>
            <person name="Jung N."/>
            <person name="Uechi K."/>
            <person name="Horii T."/>
            <person name="Iida T."/>
            <person name="Fujita J."/>
            <person name="Nakamura S."/>
        </authorList>
    </citation>
    <scope>NUCLEOTIDE SEQUENCE [LARGE SCALE GENOMIC DNA]</scope>
    <source>
        <strain evidence="1 2">JCM 18439</strain>
    </source>
</reference>
<dbReference type="KEGG" id="mcee:MCEL_14110"/>
<protein>
    <submittedName>
        <fullName evidence="1">Uncharacterized protein</fullName>
    </submittedName>
</protein>
<sequence>MPGIADLALGAAPIAGGAMLGVIAGNLKPPDVRGLIIKDLDLLERIPPDQVERRARLQASIDERIDDLISAGERSRQLREAAMSYKGNWRDIVVFICALLFTFIWWNVSHSRSNWLVMFIAMIVVSVAAGIYAGRGILRAVRRFLHRNESEPEKPQ</sequence>